<evidence type="ECO:0000313" key="2">
    <source>
        <dbReference type="Proteomes" id="UP000054911"/>
    </source>
</evidence>
<dbReference type="Pfam" id="PF11154">
    <property type="entry name" value="DUF2934"/>
    <property type="match status" value="1"/>
</dbReference>
<comment type="caution">
    <text evidence="1">The sequence shown here is derived from an EMBL/GenBank/DDBJ whole genome shotgun (WGS) entry which is preliminary data.</text>
</comment>
<dbReference type="AlphaFoldDB" id="A0A158E5C5"/>
<proteinExistence type="predicted"/>
<reference evidence="1" key="1">
    <citation type="submission" date="2016-01" db="EMBL/GenBank/DDBJ databases">
        <authorList>
            <person name="Peeters C."/>
        </authorList>
    </citation>
    <scope>NUCLEOTIDE SEQUENCE [LARGE SCALE GENOMIC DNA]</scope>
    <source>
        <strain evidence="1">LMG 29323</strain>
    </source>
</reference>
<protein>
    <submittedName>
        <fullName evidence="1">Uncharacterized protein</fullName>
    </submittedName>
</protein>
<accession>A0A158E5C5</accession>
<dbReference type="STRING" id="1777141.AWB80_08252"/>
<keyword evidence="2" id="KW-1185">Reference proteome</keyword>
<name>A0A158E5C5_9BURK</name>
<dbReference type="InterPro" id="IPR021327">
    <property type="entry name" value="DUF2934"/>
</dbReference>
<dbReference type="EMBL" id="FCOE02000072">
    <property type="protein sequence ID" value="SAL01983.1"/>
    <property type="molecule type" value="Genomic_DNA"/>
</dbReference>
<dbReference type="OrthoDB" id="8909820at2"/>
<evidence type="ECO:0000313" key="1">
    <source>
        <dbReference type="EMBL" id="SAL01983.1"/>
    </source>
</evidence>
<dbReference type="Proteomes" id="UP000054911">
    <property type="component" value="Unassembled WGS sequence"/>
</dbReference>
<organism evidence="1 2">
    <name type="scientific">Caballeronia pedi</name>
    <dbReference type="NCBI Taxonomy" id="1777141"/>
    <lineage>
        <taxon>Bacteria</taxon>
        <taxon>Pseudomonadati</taxon>
        <taxon>Pseudomonadota</taxon>
        <taxon>Betaproteobacteria</taxon>
        <taxon>Burkholderiales</taxon>
        <taxon>Burkholderiaceae</taxon>
        <taxon>Caballeronia</taxon>
    </lineage>
</organism>
<sequence length="31" mass="3529">MDVPVTEDQIRSLAYQWWEEAGDADGRSGVF</sequence>
<gene>
    <name evidence="1" type="ORF">AWB80_08252</name>
</gene>
<dbReference type="RefSeq" id="WP_087132058.1">
    <property type="nucleotide sequence ID" value="NZ_FCOE02000072.1"/>
</dbReference>